<dbReference type="EC" id="1.1.1.133" evidence="3 6"/>
<protein>
    <recommendedName>
        <fullName evidence="4 6">dTDP-4-dehydrorhamnose reductase</fullName>
        <ecNumber evidence="3 6">1.1.1.133</ecNumber>
    </recommendedName>
</protein>
<dbReference type="UniPathway" id="UPA00281"/>
<dbReference type="KEGG" id="pseo:OM33_09960"/>
<accession>A0A0A7EH97</accession>
<dbReference type="UniPathway" id="UPA00124"/>
<reference evidence="8 9" key="1">
    <citation type="submission" date="2014-11" db="EMBL/GenBank/DDBJ databases">
        <title>Complete Genome Sequence of Pseudoalteromonas sp. Strain OCN003 Isolated from Kaneohe Bay, Oahu, Hawaii.</title>
        <authorList>
            <person name="Beurmann S."/>
            <person name="Videau P."/>
            <person name="Ushijima B."/>
            <person name="Smith A.M."/>
            <person name="Aeby G.S."/>
            <person name="Callahan S.M."/>
            <person name="Belcaid M."/>
        </authorList>
    </citation>
    <scope>NUCLEOTIDE SEQUENCE [LARGE SCALE GENOMIC DNA]</scope>
    <source>
        <strain evidence="8 9">OCN003</strain>
    </source>
</reference>
<keyword evidence="9" id="KW-1185">Reference proteome</keyword>
<dbReference type="HOGENOM" id="CLU_045518_1_2_6"/>
<dbReference type="PANTHER" id="PTHR10491">
    <property type="entry name" value="DTDP-4-DEHYDRORHAMNOSE REDUCTASE"/>
    <property type="match status" value="1"/>
</dbReference>
<dbReference type="EMBL" id="CP009888">
    <property type="protein sequence ID" value="AIY65436.1"/>
    <property type="molecule type" value="Genomic_DNA"/>
</dbReference>
<evidence type="ECO:0000256" key="1">
    <source>
        <dbReference type="ARBA" id="ARBA00004781"/>
    </source>
</evidence>
<keyword evidence="6" id="KW-0521">NADP</keyword>
<comment type="similarity">
    <text evidence="2 6">Belongs to the dTDP-4-dehydrorhamnose reductase family.</text>
</comment>
<dbReference type="GO" id="GO:0019305">
    <property type="term" value="P:dTDP-rhamnose biosynthetic process"/>
    <property type="evidence" value="ECO:0007669"/>
    <property type="project" value="UniProtKB-UniPathway"/>
</dbReference>
<dbReference type="SUPFAM" id="SSF51735">
    <property type="entry name" value="NAD(P)-binding Rossmann-fold domains"/>
    <property type="match status" value="1"/>
</dbReference>
<organism evidence="8 9">
    <name type="scientific">Pseudoalteromonas piratica</name>
    <dbReference type="NCBI Taxonomy" id="1348114"/>
    <lineage>
        <taxon>Bacteria</taxon>
        <taxon>Pseudomonadati</taxon>
        <taxon>Pseudomonadota</taxon>
        <taxon>Gammaproteobacteria</taxon>
        <taxon>Alteromonadales</taxon>
        <taxon>Pseudoalteromonadaceae</taxon>
        <taxon>Pseudoalteromonas</taxon>
    </lineage>
</organism>
<dbReference type="InterPro" id="IPR036291">
    <property type="entry name" value="NAD(P)-bd_dom_sf"/>
</dbReference>
<dbReference type="AlphaFoldDB" id="A0A0A7EH97"/>
<dbReference type="GO" id="GO:0008831">
    <property type="term" value="F:dTDP-4-dehydrorhamnose reductase activity"/>
    <property type="evidence" value="ECO:0007669"/>
    <property type="project" value="UniProtKB-EC"/>
</dbReference>
<feature type="domain" description="RmlD-like substrate binding" evidence="7">
    <location>
        <begin position="1"/>
        <end position="278"/>
    </location>
</feature>
<comment type="pathway">
    <text evidence="1 6">Carbohydrate biosynthesis; dTDP-L-rhamnose biosynthesis.</text>
</comment>
<dbReference type="eggNOG" id="COG1091">
    <property type="taxonomic scope" value="Bacteria"/>
</dbReference>
<dbReference type="GO" id="GO:0005829">
    <property type="term" value="C:cytosol"/>
    <property type="evidence" value="ECO:0007669"/>
    <property type="project" value="TreeGrafter"/>
</dbReference>
<dbReference type="PANTHER" id="PTHR10491:SF4">
    <property type="entry name" value="METHIONINE ADENOSYLTRANSFERASE 2 SUBUNIT BETA"/>
    <property type="match status" value="1"/>
</dbReference>
<dbReference type="CDD" id="cd05254">
    <property type="entry name" value="dTDP_HR_like_SDR_e"/>
    <property type="match status" value="1"/>
</dbReference>
<name>A0A0A7EH97_9GAMM</name>
<dbReference type="Proteomes" id="UP000030341">
    <property type="component" value="Chromosome 1"/>
</dbReference>
<dbReference type="OrthoDB" id="9803892at2"/>
<comment type="cofactor">
    <cofactor evidence="6">
        <name>Mg(2+)</name>
        <dbReference type="ChEBI" id="CHEBI:18420"/>
    </cofactor>
    <text evidence="6">Binds 1 Mg(2+) ion per monomer.</text>
</comment>
<gene>
    <name evidence="8" type="ORF">OM33_09960</name>
</gene>
<dbReference type="InterPro" id="IPR005913">
    <property type="entry name" value="dTDP_dehydrorham_reduct"/>
</dbReference>
<dbReference type="Gene3D" id="3.90.25.10">
    <property type="entry name" value="UDP-galactose 4-epimerase, domain 1"/>
    <property type="match status" value="1"/>
</dbReference>
<dbReference type="STRING" id="1348114.OM33_09960"/>
<keyword evidence="6" id="KW-0560">Oxidoreductase</keyword>
<evidence type="ECO:0000256" key="4">
    <source>
        <dbReference type="ARBA" id="ARBA00017099"/>
    </source>
</evidence>
<evidence type="ECO:0000259" key="7">
    <source>
        <dbReference type="Pfam" id="PF04321"/>
    </source>
</evidence>
<dbReference type="Gene3D" id="3.40.50.720">
    <property type="entry name" value="NAD(P)-binding Rossmann-like Domain"/>
    <property type="match status" value="1"/>
</dbReference>
<evidence type="ECO:0000256" key="6">
    <source>
        <dbReference type="RuleBase" id="RU364082"/>
    </source>
</evidence>
<evidence type="ECO:0000256" key="3">
    <source>
        <dbReference type="ARBA" id="ARBA00012929"/>
    </source>
</evidence>
<comment type="catalytic activity">
    <reaction evidence="5 6">
        <text>dTDP-beta-L-rhamnose + NADP(+) = dTDP-4-dehydro-beta-L-rhamnose + NADPH + H(+)</text>
        <dbReference type="Rhea" id="RHEA:21796"/>
        <dbReference type="ChEBI" id="CHEBI:15378"/>
        <dbReference type="ChEBI" id="CHEBI:57510"/>
        <dbReference type="ChEBI" id="CHEBI:57783"/>
        <dbReference type="ChEBI" id="CHEBI:58349"/>
        <dbReference type="ChEBI" id="CHEBI:62830"/>
        <dbReference type="EC" id="1.1.1.133"/>
    </reaction>
</comment>
<dbReference type="RefSeq" id="WP_038641318.1">
    <property type="nucleotide sequence ID" value="NZ_CP009888.1"/>
</dbReference>
<dbReference type="InterPro" id="IPR029903">
    <property type="entry name" value="RmlD-like-bd"/>
</dbReference>
<proteinExistence type="inferred from homology"/>
<comment type="function">
    <text evidence="6">Catalyzes the reduction of dTDP-6-deoxy-L-lyxo-4-hexulose to yield dTDP-L-rhamnose.</text>
</comment>
<dbReference type="Pfam" id="PF04321">
    <property type="entry name" value="RmlD_sub_bind"/>
    <property type="match status" value="1"/>
</dbReference>
<evidence type="ECO:0000256" key="5">
    <source>
        <dbReference type="ARBA" id="ARBA00048200"/>
    </source>
</evidence>
<evidence type="ECO:0000256" key="2">
    <source>
        <dbReference type="ARBA" id="ARBA00010944"/>
    </source>
</evidence>
<dbReference type="GO" id="GO:0009243">
    <property type="term" value="P:O antigen biosynthetic process"/>
    <property type="evidence" value="ECO:0007669"/>
    <property type="project" value="UniProtKB-UniPathway"/>
</dbReference>
<evidence type="ECO:0000313" key="8">
    <source>
        <dbReference type="EMBL" id="AIY65436.1"/>
    </source>
</evidence>
<evidence type="ECO:0000313" key="9">
    <source>
        <dbReference type="Proteomes" id="UP000030341"/>
    </source>
</evidence>
<dbReference type="NCBIfam" id="TIGR01214">
    <property type="entry name" value="rmlD"/>
    <property type="match status" value="1"/>
</dbReference>
<sequence length="285" mass="31271">MKALVIGKSGQVAYELLATCPAHISAVAYGRSDIDILDITSVQAVVEKEQPDVIINASAYTAVDKAETDKDAAFAINGDAVANLANVAKQQKIRLLHISTDFVFDGTQSTPYKVDDRPNPINMYGASKLAGELAIQEIYPENAAIVRTSWVYSSHGNNFVKTMLRLMAEKDALNVVSDQIGSPTYAKGLAEYLWRLAEQDTLELIQHYSDLGVASWYDFAVAIQEIALGKGLLTKSIPISTIPASQYPTPAKRPAFSLMDKHNMAIGVHWRKQLSVMLRMLINEQ</sequence>